<keyword evidence="4" id="KW-1185">Reference proteome</keyword>
<comment type="caution">
    <text evidence="3">The sequence shown here is derived from an EMBL/GenBank/DDBJ whole genome shotgun (WGS) entry which is preliminary data.</text>
</comment>
<dbReference type="AlphaFoldDB" id="A0AAD3CSB6"/>
<proteinExistence type="predicted"/>
<organism evidence="3 4">
    <name type="scientific">Chaetoceros tenuissimus</name>
    <dbReference type="NCBI Taxonomy" id="426638"/>
    <lineage>
        <taxon>Eukaryota</taxon>
        <taxon>Sar</taxon>
        <taxon>Stramenopiles</taxon>
        <taxon>Ochrophyta</taxon>
        <taxon>Bacillariophyta</taxon>
        <taxon>Coscinodiscophyceae</taxon>
        <taxon>Chaetocerotophycidae</taxon>
        <taxon>Chaetocerotales</taxon>
        <taxon>Chaetocerotaceae</taxon>
        <taxon>Chaetoceros</taxon>
    </lineage>
</organism>
<evidence type="ECO:0000259" key="2">
    <source>
        <dbReference type="PROSITE" id="PS50222"/>
    </source>
</evidence>
<keyword evidence="1" id="KW-0106">Calcium</keyword>
<evidence type="ECO:0000313" key="3">
    <source>
        <dbReference type="EMBL" id="GFH51293.1"/>
    </source>
</evidence>
<dbReference type="Gene3D" id="1.10.238.10">
    <property type="entry name" value="EF-hand"/>
    <property type="match status" value="1"/>
</dbReference>
<accession>A0AAD3CSB6</accession>
<dbReference type="Proteomes" id="UP001054902">
    <property type="component" value="Unassembled WGS sequence"/>
</dbReference>
<dbReference type="EMBL" id="BLLK01000045">
    <property type="protein sequence ID" value="GFH51293.1"/>
    <property type="molecule type" value="Genomic_DNA"/>
</dbReference>
<dbReference type="SMART" id="SM00054">
    <property type="entry name" value="EFh"/>
    <property type="match status" value="2"/>
</dbReference>
<dbReference type="InterPro" id="IPR018247">
    <property type="entry name" value="EF_Hand_1_Ca_BS"/>
</dbReference>
<feature type="domain" description="EF-hand" evidence="2">
    <location>
        <begin position="65"/>
        <end position="100"/>
    </location>
</feature>
<dbReference type="PROSITE" id="PS00018">
    <property type="entry name" value="EF_HAND_1"/>
    <property type="match status" value="1"/>
</dbReference>
<name>A0AAD3CSB6_9STRA</name>
<dbReference type="GO" id="GO:0005509">
    <property type="term" value="F:calcium ion binding"/>
    <property type="evidence" value="ECO:0007669"/>
    <property type="project" value="InterPro"/>
</dbReference>
<protein>
    <recommendedName>
        <fullName evidence="2">EF-hand domain-containing protein</fullName>
    </recommendedName>
</protein>
<dbReference type="Pfam" id="PF13499">
    <property type="entry name" value="EF-hand_7"/>
    <property type="match status" value="1"/>
</dbReference>
<dbReference type="SUPFAM" id="SSF47473">
    <property type="entry name" value="EF-hand"/>
    <property type="match status" value="1"/>
</dbReference>
<reference evidence="3 4" key="1">
    <citation type="journal article" date="2021" name="Sci. Rep.">
        <title>The genome of the diatom Chaetoceros tenuissimus carries an ancient integrated fragment of an extant virus.</title>
        <authorList>
            <person name="Hongo Y."/>
            <person name="Kimura K."/>
            <person name="Takaki Y."/>
            <person name="Yoshida Y."/>
            <person name="Baba S."/>
            <person name="Kobayashi G."/>
            <person name="Nagasaki K."/>
            <person name="Hano T."/>
            <person name="Tomaru Y."/>
        </authorList>
    </citation>
    <scope>NUCLEOTIDE SEQUENCE [LARGE SCALE GENOMIC DNA]</scope>
    <source>
        <strain evidence="3 4">NIES-3715</strain>
    </source>
</reference>
<dbReference type="PROSITE" id="PS50222">
    <property type="entry name" value="EF_HAND_2"/>
    <property type="match status" value="2"/>
</dbReference>
<dbReference type="InterPro" id="IPR002048">
    <property type="entry name" value="EF_hand_dom"/>
</dbReference>
<evidence type="ECO:0000256" key="1">
    <source>
        <dbReference type="ARBA" id="ARBA00022837"/>
    </source>
</evidence>
<evidence type="ECO:0000313" key="4">
    <source>
        <dbReference type="Proteomes" id="UP001054902"/>
    </source>
</evidence>
<sequence>MSCKRHQRECGNLLKSKFDVNVGVCNQRKRKKRLLRNARSELQEYDMEAWLEKTKRFPENRWKIEHKRSLKNWFNQIDTDRSGDISIEELAEPLLSTGLAKSMFEVSNIVRKVDFDGSSGIDFNEFLVVMKRDSKENNIENRSFGQKQSNKSRWSTVLKNEKILDYKNRNNQKETRHENPMAEFTRKKCSDHLDLKSVLSGERRKLLLDATMRQFLQREQAHEQISKWRNELKQIEGASKFKKLNDISQLIQRLESDKVEKDLVVEAMRELLKPKKVDNNKRRQRTASHQARVKQRNVSLLRWERHRQGTFRKAVVYPRTRNPSLSSILVDYKVTVPKQRGSKIPLSSEVQSPD</sequence>
<dbReference type="InterPro" id="IPR011992">
    <property type="entry name" value="EF-hand-dom_pair"/>
</dbReference>
<gene>
    <name evidence="3" type="ORF">CTEN210_07769</name>
</gene>
<feature type="domain" description="EF-hand" evidence="2">
    <location>
        <begin position="101"/>
        <end position="136"/>
    </location>
</feature>